<keyword evidence="4" id="KW-1005">Bacterial flagellum biogenesis</keyword>
<evidence type="ECO:0000313" key="9">
    <source>
        <dbReference type="Proteomes" id="UP000265725"/>
    </source>
</evidence>
<dbReference type="EMBL" id="CP032418">
    <property type="protein sequence ID" value="AYC28939.1"/>
    <property type="molecule type" value="Genomic_DNA"/>
</dbReference>
<dbReference type="InterPro" id="IPR031316">
    <property type="entry name" value="FlgM_C"/>
</dbReference>
<comment type="similarity">
    <text evidence="1">Belongs to the FlgM family.</text>
</comment>
<keyword evidence="5" id="KW-0805">Transcription regulation</keyword>
<keyword evidence="6" id="KW-0804">Transcription</keyword>
<keyword evidence="9" id="KW-1185">Reference proteome</keyword>
<dbReference type="AlphaFoldDB" id="A0A385YQB4"/>
<organism evidence="8 9">
    <name type="scientific">Paenisporosarcina cavernae</name>
    <dbReference type="NCBI Taxonomy" id="2320858"/>
    <lineage>
        <taxon>Bacteria</taxon>
        <taxon>Bacillati</taxon>
        <taxon>Bacillota</taxon>
        <taxon>Bacilli</taxon>
        <taxon>Bacillales</taxon>
        <taxon>Caryophanaceae</taxon>
        <taxon>Paenisporosarcina</taxon>
    </lineage>
</organism>
<keyword evidence="3" id="KW-0678">Repressor</keyword>
<evidence type="ECO:0000256" key="6">
    <source>
        <dbReference type="ARBA" id="ARBA00023163"/>
    </source>
</evidence>
<name>A0A385YQB4_9BACL</name>
<dbReference type="GO" id="GO:0044781">
    <property type="term" value="P:bacterial-type flagellum organization"/>
    <property type="evidence" value="ECO:0007669"/>
    <property type="project" value="UniProtKB-KW"/>
</dbReference>
<dbReference type="SUPFAM" id="SSF101498">
    <property type="entry name" value="Anti-sigma factor FlgM"/>
    <property type="match status" value="1"/>
</dbReference>
<dbReference type="InterPro" id="IPR007412">
    <property type="entry name" value="FlgM"/>
</dbReference>
<dbReference type="NCBIfam" id="TIGR03824">
    <property type="entry name" value="FlgM_jcvi"/>
    <property type="match status" value="1"/>
</dbReference>
<accession>A0A385YQB4</accession>
<evidence type="ECO:0000256" key="5">
    <source>
        <dbReference type="ARBA" id="ARBA00023015"/>
    </source>
</evidence>
<dbReference type="GO" id="GO:0045892">
    <property type="term" value="P:negative regulation of DNA-templated transcription"/>
    <property type="evidence" value="ECO:0007669"/>
    <property type="project" value="InterPro"/>
</dbReference>
<evidence type="ECO:0000313" key="8">
    <source>
        <dbReference type="EMBL" id="AYC28939.1"/>
    </source>
</evidence>
<dbReference type="RefSeq" id="WP_119882681.1">
    <property type="nucleotide sequence ID" value="NZ_CP032418.1"/>
</dbReference>
<keyword evidence="8" id="KW-0969">Cilium</keyword>
<evidence type="ECO:0000256" key="3">
    <source>
        <dbReference type="ARBA" id="ARBA00022491"/>
    </source>
</evidence>
<proteinExistence type="inferred from homology"/>
<sequence length="86" mass="9528">MKINQVGVNAVNPYKKQSQKVEAAEAKQKFASDKLEISSVAKEMQTSVYSAERAEKIAKLKESIDAGTYQVDANKLAADLVNFYKE</sequence>
<dbReference type="Proteomes" id="UP000265725">
    <property type="component" value="Chromosome"/>
</dbReference>
<dbReference type="InterPro" id="IPR035890">
    <property type="entry name" value="Anti-sigma-28_factor_FlgM_sf"/>
</dbReference>
<evidence type="ECO:0000256" key="4">
    <source>
        <dbReference type="ARBA" id="ARBA00022795"/>
    </source>
</evidence>
<dbReference type="KEGG" id="paek:D3873_03280"/>
<evidence type="ECO:0000256" key="2">
    <source>
        <dbReference type="ARBA" id="ARBA00017823"/>
    </source>
</evidence>
<protein>
    <recommendedName>
        <fullName evidence="2">Negative regulator of flagellin synthesis</fullName>
    </recommendedName>
</protein>
<feature type="domain" description="Anti-sigma-28 factor FlgM C-terminal" evidence="7">
    <location>
        <begin position="33"/>
        <end position="81"/>
    </location>
</feature>
<dbReference type="OrthoDB" id="2991036at2"/>
<keyword evidence="8" id="KW-0966">Cell projection</keyword>
<reference evidence="9" key="1">
    <citation type="submission" date="2018-09" db="EMBL/GenBank/DDBJ databases">
        <authorList>
            <person name="Zhu H."/>
        </authorList>
    </citation>
    <scope>NUCLEOTIDE SEQUENCE [LARGE SCALE GENOMIC DNA]</scope>
    <source>
        <strain evidence="9">K2R23-3</strain>
    </source>
</reference>
<keyword evidence="8" id="KW-0282">Flagellum</keyword>
<gene>
    <name evidence="8" type="primary">flgM</name>
    <name evidence="8" type="ORF">D3873_03280</name>
</gene>
<evidence type="ECO:0000256" key="1">
    <source>
        <dbReference type="ARBA" id="ARBA00005322"/>
    </source>
</evidence>
<evidence type="ECO:0000259" key="7">
    <source>
        <dbReference type="Pfam" id="PF04316"/>
    </source>
</evidence>
<dbReference type="Pfam" id="PF04316">
    <property type="entry name" value="FlgM"/>
    <property type="match status" value="1"/>
</dbReference>